<proteinExistence type="predicted"/>
<dbReference type="AlphaFoldDB" id="A0A5E4N383"/>
<gene>
    <name evidence="2" type="ORF">CINCED_3A019662</name>
</gene>
<organism evidence="2 3">
    <name type="scientific">Cinara cedri</name>
    <dbReference type="NCBI Taxonomy" id="506608"/>
    <lineage>
        <taxon>Eukaryota</taxon>
        <taxon>Metazoa</taxon>
        <taxon>Ecdysozoa</taxon>
        <taxon>Arthropoda</taxon>
        <taxon>Hexapoda</taxon>
        <taxon>Insecta</taxon>
        <taxon>Pterygota</taxon>
        <taxon>Neoptera</taxon>
        <taxon>Paraneoptera</taxon>
        <taxon>Hemiptera</taxon>
        <taxon>Sternorrhyncha</taxon>
        <taxon>Aphidomorpha</taxon>
        <taxon>Aphidoidea</taxon>
        <taxon>Aphididae</taxon>
        <taxon>Lachninae</taxon>
        <taxon>Cinara</taxon>
    </lineage>
</organism>
<name>A0A5E4N383_9HEMI</name>
<feature type="region of interest" description="Disordered" evidence="1">
    <location>
        <begin position="1"/>
        <end position="40"/>
    </location>
</feature>
<evidence type="ECO:0000313" key="3">
    <source>
        <dbReference type="Proteomes" id="UP000325440"/>
    </source>
</evidence>
<evidence type="ECO:0000256" key="1">
    <source>
        <dbReference type="SAM" id="MobiDB-lite"/>
    </source>
</evidence>
<keyword evidence="3" id="KW-1185">Reference proteome</keyword>
<protein>
    <submittedName>
        <fullName evidence="2">Uncharacterized protein</fullName>
    </submittedName>
</protein>
<dbReference type="EMBL" id="CABPRJ010001635">
    <property type="protein sequence ID" value="VVC39100.1"/>
    <property type="molecule type" value="Genomic_DNA"/>
</dbReference>
<accession>A0A5E4N383</accession>
<evidence type="ECO:0000313" key="2">
    <source>
        <dbReference type="EMBL" id="VVC39100.1"/>
    </source>
</evidence>
<reference evidence="2 3" key="1">
    <citation type="submission" date="2019-08" db="EMBL/GenBank/DDBJ databases">
        <authorList>
            <person name="Alioto T."/>
            <person name="Alioto T."/>
            <person name="Gomez Garrido J."/>
        </authorList>
    </citation>
    <scope>NUCLEOTIDE SEQUENCE [LARGE SCALE GENOMIC DNA]</scope>
</reference>
<dbReference type="Proteomes" id="UP000325440">
    <property type="component" value="Unassembled WGS sequence"/>
</dbReference>
<feature type="region of interest" description="Disordered" evidence="1">
    <location>
        <begin position="78"/>
        <end position="111"/>
    </location>
</feature>
<feature type="non-terminal residue" evidence="2">
    <location>
        <position position="111"/>
    </location>
</feature>
<sequence length="111" mass="11584">MTGISHLNATVVPGKTDGTTQRILPPANTQSPIRTDPPTSVTLTETTYPTAMKQHILPPAKTQPVTISSRSTTMTGISHLNATVGPSSTGSNTQRILLPANSKTPVSTDPP</sequence>
<feature type="compositionally biased region" description="Polar residues" evidence="1">
    <location>
        <begin position="17"/>
        <end position="40"/>
    </location>
</feature>